<dbReference type="Proteomes" id="UP000249061">
    <property type="component" value="Unassembled WGS sequence"/>
</dbReference>
<evidence type="ECO:0000313" key="2">
    <source>
        <dbReference type="Proteomes" id="UP000249061"/>
    </source>
</evidence>
<protein>
    <submittedName>
        <fullName evidence="1">Uncharacterized protein</fullName>
    </submittedName>
</protein>
<dbReference type="EMBL" id="QFQP01000001">
    <property type="protein sequence ID" value="PZR18441.1"/>
    <property type="molecule type" value="Genomic_DNA"/>
</dbReference>
<sequence>MSALLSFSAAAAEFKAHGRLWLGPGFDSNARREFVSSNVATQPDAFLFGLGQLEGMLTFADRFRVVGGYDVGARKFILLPTEDTIVQSAQLEGTVAFARYFAFGVSGRVRDRRGAARDYTDLQGGAVLDFFPDPKVEVRAAINAHRFLFYNRFAYSFWGPDGWVSARYRFDRRHSVSVMGGFNPRTYNSDARVRPGPEGSEVPPARVRQDSVFMASASYSFRGPFHFSFSYGYYDQTSNSFGETIRRHRLSATGGFMLPWKLTVLASITWQPSIFPDGVYLAPDLTVVEDDETVSSATLKIMRPITSWLDVDVRYAGYLGIFPDNAFTYWRHVFSVGLSASF</sequence>
<proteinExistence type="predicted"/>
<dbReference type="AlphaFoldDB" id="A0A2W5W5H0"/>
<accession>A0A2W5W5H0</accession>
<gene>
    <name evidence="1" type="ORF">DI536_00745</name>
</gene>
<reference evidence="1 2" key="1">
    <citation type="submission" date="2017-08" db="EMBL/GenBank/DDBJ databases">
        <title>Infants hospitalized years apart are colonized by the same room-sourced microbial strains.</title>
        <authorList>
            <person name="Brooks B."/>
            <person name="Olm M.R."/>
            <person name="Firek B.A."/>
            <person name="Baker R."/>
            <person name="Thomas B.C."/>
            <person name="Morowitz M.J."/>
            <person name="Banfield J.F."/>
        </authorList>
    </citation>
    <scope>NUCLEOTIDE SEQUENCE [LARGE SCALE GENOMIC DNA]</scope>
    <source>
        <strain evidence="1">S2_003_000_R2_14</strain>
    </source>
</reference>
<organism evidence="1 2">
    <name type="scientific">Archangium gephyra</name>
    <dbReference type="NCBI Taxonomy" id="48"/>
    <lineage>
        <taxon>Bacteria</taxon>
        <taxon>Pseudomonadati</taxon>
        <taxon>Myxococcota</taxon>
        <taxon>Myxococcia</taxon>
        <taxon>Myxococcales</taxon>
        <taxon>Cystobacterineae</taxon>
        <taxon>Archangiaceae</taxon>
        <taxon>Archangium</taxon>
    </lineage>
</organism>
<comment type="caution">
    <text evidence="1">The sequence shown here is derived from an EMBL/GenBank/DDBJ whole genome shotgun (WGS) entry which is preliminary data.</text>
</comment>
<evidence type="ECO:0000313" key="1">
    <source>
        <dbReference type="EMBL" id="PZR18441.1"/>
    </source>
</evidence>
<name>A0A2W5W5H0_9BACT</name>